<evidence type="ECO:0000256" key="7">
    <source>
        <dbReference type="ARBA" id="ARBA00023136"/>
    </source>
</evidence>
<keyword evidence="4 8" id="KW-0812">Transmembrane</keyword>
<evidence type="ECO:0000313" key="10">
    <source>
        <dbReference type="Proteomes" id="UP001216638"/>
    </source>
</evidence>
<sequence>MSGAQPGGVPQVCNTASIKDTKYFCDDAIERFLTQRPSAERTSSAKGKEKSAVEFAPFQASHMVEDVLMAVSLTGSIIMLGTVGYVYLKKVEWPIARQYYLIAVSTFAVLFAIQSMIKYFAGPLVFRGTRKMLSNRVEVEYLRIQSPAPGAPKVSNEKAADGRPILVPPEYKLEVWYTRKSNGGKSVLATKHDHIVLGHFGEWFTEKGEFVESVFEQRLLTSLQRVLGE</sequence>
<dbReference type="Proteomes" id="UP001216638">
    <property type="component" value="Chromosome 2"/>
</dbReference>
<dbReference type="EMBL" id="CP119952">
    <property type="protein sequence ID" value="WFC95490.1"/>
    <property type="molecule type" value="Genomic_DNA"/>
</dbReference>
<proteinExistence type="inferred from homology"/>
<dbReference type="AlphaFoldDB" id="A0AAF0IPZ1"/>
<dbReference type="GO" id="GO:0006465">
    <property type="term" value="P:signal peptide processing"/>
    <property type="evidence" value="ECO:0007669"/>
    <property type="project" value="InterPro"/>
</dbReference>
<feature type="transmembrane region" description="Helical" evidence="8">
    <location>
        <begin position="100"/>
        <end position="126"/>
    </location>
</feature>
<protein>
    <recommendedName>
        <fullName evidence="3">Signal peptidase complex subunit 2</fullName>
    </recommendedName>
</protein>
<feature type="transmembrane region" description="Helical" evidence="8">
    <location>
        <begin position="67"/>
        <end position="88"/>
    </location>
</feature>
<keyword evidence="10" id="KW-1185">Reference proteome</keyword>
<name>A0AAF0IPZ1_9BASI</name>
<accession>A0AAF0IPZ1</accession>
<evidence type="ECO:0000256" key="8">
    <source>
        <dbReference type="SAM" id="Phobius"/>
    </source>
</evidence>
<reference evidence="9" key="1">
    <citation type="submission" date="2023-03" db="EMBL/GenBank/DDBJ databases">
        <title>Mating type loci evolution in Malassezia.</title>
        <authorList>
            <person name="Coelho M.A."/>
        </authorList>
    </citation>
    <scope>NUCLEOTIDE SEQUENCE</scope>
    <source>
        <strain evidence="9">CBS 14135</strain>
    </source>
</reference>
<keyword evidence="5" id="KW-0256">Endoplasmic reticulum</keyword>
<evidence type="ECO:0000256" key="2">
    <source>
        <dbReference type="ARBA" id="ARBA00007324"/>
    </source>
</evidence>
<dbReference type="InterPro" id="IPR009582">
    <property type="entry name" value="Spc2/SPCS2"/>
</dbReference>
<gene>
    <name evidence="9" type="ORF">MBRA1_002138</name>
</gene>
<keyword evidence="7 8" id="KW-0472">Membrane</keyword>
<evidence type="ECO:0000256" key="1">
    <source>
        <dbReference type="ARBA" id="ARBA00004477"/>
    </source>
</evidence>
<organism evidence="9 10">
    <name type="scientific">Malassezia brasiliensis</name>
    <dbReference type="NCBI Taxonomy" id="1821822"/>
    <lineage>
        <taxon>Eukaryota</taxon>
        <taxon>Fungi</taxon>
        <taxon>Dikarya</taxon>
        <taxon>Basidiomycota</taxon>
        <taxon>Ustilaginomycotina</taxon>
        <taxon>Malasseziomycetes</taxon>
        <taxon>Malasseziales</taxon>
        <taxon>Malasseziaceae</taxon>
        <taxon>Malassezia</taxon>
    </lineage>
</organism>
<dbReference type="Pfam" id="PF06703">
    <property type="entry name" value="SPC25"/>
    <property type="match status" value="1"/>
</dbReference>
<evidence type="ECO:0000256" key="5">
    <source>
        <dbReference type="ARBA" id="ARBA00022824"/>
    </source>
</evidence>
<comment type="subcellular location">
    <subcellularLocation>
        <location evidence="1">Endoplasmic reticulum membrane</location>
        <topology evidence="1">Multi-pass membrane protein</topology>
    </subcellularLocation>
</comment>
<keyword evidence="6 8" id="KW-1133">Transmembrane helix</keyword>
<dbReference type="GO" id="GO:0005787">
    <property type="term" value="C:signal peptidase complex"/>
    <property type="evidence" value="ECO:0007669"/>
    <property type="project" value="InterPro"/>
</dbReference>
<comment type="similarity">
    <text evidence="2">Belongs to the SPCS2 family.</text>
</comment>
<evidence type="ECO:0000256" key="6">
    <source>
        <dbReference type="ARBA" id="ARBA00022989"/>
    </source>
</evidence>
<evidence type="ECO:0000256" key="4">
    <source>
        <dbReference type="ARBA" id="ARBA00022692"/>
    </source>
</evidence>
<evidence type="ECO:0000256" key="3">
    <source>
        <dbReference type="ARBA" id="ARBA00017057"/>
    </source>
</evidence>
<evidence type="ECO:0000313" key="9">
    <source>
        <dbReference type="EMBL" id="WFC95490.1"/>
    </source>
</evidence>